<keyword evidence="2" id="KW-0812">Transmembrane</keyword>
<feature type="transmembrane region" description="Helical" evidence="2">
    <location>
        <begin position="35"/>
        <end position="57"/>
    </location>
</feature>
<protein>
    <submittedName>
        <fullName evidence="3">Uncharacterized protein</fullName>
    </submittedName>
</protein>
<dbReference type="Proteomes" id="UP000659047">
    <property type="component" value="Unassembled WGS sequence"/>
</dbReference>
<dbReference type="RefSeq" id="WP_238715357.1">
    <property type="nucleotide sequence ID" value="NZ_JAEPBH010000085.1"/>
</dbReference>
<organism evidence="3 4">
    <name type="scientific">Tenebrionibacter intestinalis</name>
    <dbReference type="NCBI Taxonomy" id="2799638"/>
    <lineage>
        <taxon>Bacteria</taxon>
        <taxon>Pseudomonadati</taxon>
        <taxon>Pseudomonadota</taxon>
        <taxon>Gammaproteobacteria</taxon>
        <taxon>Enterobacterales</taxon>
        <taxon>Enterobacteriaceae</taxon>
        <taxon>Tenebrionibacter/Tenebrionicola group</taxon>
        <taxon>Tenebrionibacter</taxon>
    </lineage>
</organism>
<evidence type="ECO:0000313" key="3">
    <source>
        <dbReference type="EMBL" id="MBK4717059.1"/>
    </source>
</evidence>
<evidence type="ECO:0000313" key="4">
    <source>
        <dbReference type="Proteomes" id="UP000659047"/>
    </source>
</evidence>
<feature type="non-terminal residue" evidence="3">
    <location>
        <position position="106"/>
    </location>
</feature>
<proteinExistence type="predicted"/>
<keyword evidence="2" id="KW-1133">Transmembrane helix</keyword>
<keyword evidence="4" id="KW-1185">Reference proteome</keyword>
<reference evidence="3" key="1">
    <citation type="submission" date="2021-01" db="EMBL/GenBank/DDBJ databases">
        <title>Intestinitalea alba gen. nov., sp. nov., a novel genus of the family Enterobacteriaceae, isolated from the gut of the plastic-eating mealworm Tenebrio molitor L.</title>
        <authorList>
            <person name="Yang Y."/>
        </authorList>
    </citation>
    <scope>NUCLEOTIDE SEQUENCE</scope>
    <source>
        <strain evidence="3">BIT-L3</strain>
    </source>
</reference>
<feature type="region of interest" description="Disordered" evidence="1">
    <location>
        <begin position="68"/>
        <end position="106"/>
    </location>
</feature>
<dbReference type="AlphaFoldDB" id="A0A8K0V8V9"/>
<evidence type="ECO:0000256" key="2">
    <source>
        <dbReference type="SAM" id="Phobius"/>
    </source>
</evidence>
<sequence>MIGLLLILIALTLLWWRGGDLLSLSVFQEGETPSLLWWLVIVFGLLIMAFATALVLLRRAPRQLDREGITAPPLSKAQRIQPRQRLNTNELKQHLRQQDGWRWKRR</sequence>
<comment type="caution">
    <text evidence="3">The sequence shown here is derived from an EMBL/GenBank/DDBJ whole genome shotgun (WGS) entry which is preliminary data.</text>
</comment>
<accession>A0A8K0V8V9</accession>
<name>A0A8K0V8V9_9ENTR</name>
<feature type="compositionally biased region" description="Basic and acidic residues" evidence="1">
    <location>
        <begin position="91"/>
        <end position="106"/>
    </location>
</feature>
<keyword evidence="2" id="KW-0472">Membrane</keyword>
<gene>
    <name evidence="3" type="ORF">JJB97_17430</name>
</gene>
<evidence type="ECO:0000256" key="1">
    <source>
        <dbReference type="SAM" id="MobiDB-lite"/>
    </source>
</evidence>
<dbReference type="EMBL" id="JAEPBH010000085">
    <property type="protein sequence ID" value="MBK4717059.1"/>
    <property type="molecule type" value="Genomic_DNA"/>
</dbReference>